<keyword evidence="5" id="KW-1185">Reference proteome</keyword>
<organism evidence="4 5">
    <name type="scientific">Bionectria ochroleuca</name>
    <name type="common">Gliocladium roseum</name>
    <dbReference type="NCBI Taxonomy" id="29856"/>
    <lineage>
        <taxon>Eukaryota</taxon>
        <taxon>Fungi</taxon>
        <taxon>Dikarya</taxon>
        <taxon>Ascomycota</taxon>
        <taxon>Pezizomycotina</taxon>
        <taxon>Sordariomycetes</taxon>
        <taxon>Hypocreomycetidae</taxon>
        <taxon>Hypocreales</taxon>
        <taxon>Bionectriaceae</taxon>
        <taxon>Clonostachys</taxon>
    </lineage>
</organism>
<dbReference type="SMART" id="SM00327">
    <property type="entry name" value="VWA"/>
    <property type="match status" value="1"/>
</dbReference>
<dbReference type="EMBL" id="CABFNS010000778">
    <property type="protein sequence ID" value="VUC27986.1"/>
    <property type="molecule type" value="Genomic_DNA"/>
</dbReference>
<protein>
    <recommendedName>
        <fullName evidence="6">VIT domain-containing protein</fullName>
    </recommendedName>
</protein>
<dbReference type="PROSITE" id="PS50234">
    <property type="entry name" value="VWFA"/>
    <property type="match status" value="1"/>
</dbReference>
<comment type="caution">
    <text evidence="4">The sequence shown here is derived from an EMBL/GenBank/DDBJ whole genome shotgun (WGS) entry which is preliminary data.</text>
</comment>
<dbReference type="Proteomes" id="UP000766486">
    <property type="component" value="Unassembled WGS sequence"/>
</dbReference>
<name>A0ABY6UA79_BIOOC</name>
<gene>
    <name evidence="4" type="ORF">CLO192961_LOCUS223479</name>
</gene>
<feature type="domain" description="VIT" evidence="3">
    <location>
        <begin position="12"/>
        <end position="143"/>
    </location>
</feature>
<evidence type="ECO:0000313" key="4">
    <source>
        <dbReference type="EMBL" id="VUC27986.1"/>
    </source>
</evidence>
<evidence type="ECO:0008006" key="6">
    <source>
        <dbReference type="Google" id="ProtNLM"/>
    </source>
</evidence>
<reference evidence="4 5" key="1">
    <citation type="submission" date="2019-06" db="EMBL/GenBank/DDBJ databases">
        <authorList>
            <person name="Broberg M."/>
        </authorList>
    </citation>
    <scope>NUCLEOTIDE SEQUENCE [LARGE SCALE GENOMIC DNA]</scope>
</reference>
<dbReference type="SUPFAM" id="SSF53300">
    <property type="entry name" value="vWA-like"/>
    <property type="match status" value="1"/>
</dbReference>
<dbReference type="InterPro" id="IPR002035">
    <property type="entry name" value="VWF_A"/>
</dbReference>
<dbReference type="PROSITE" id="PS51468">
    <property type="entry name" value="VIT"/>
    <property type="match status" value="1"/>
</dbReference>
<accession>A0ABY6UA79</accession>
<feature type="region of interest" description="Disordered" evidence="1">
    <location>
        <begin position="738"/>
        <end position="800"/>
    </location>
</feature>
<sequence>MAQIKQAQRTPCYGCWVLVDNEPRNLPRVQVNIHVSIIDNVSRTVLSQTFINSSDQPIREASYTFPLYDGVSVTGFTCAIGNRVIKGVVKERQKAQSEFNAAKVEGKAAALFRQSLCSSDVFMTTVGNIPAGGKATVTITYLGELKHDAEIDGLRLTIPTHIAPRYGADAMINCDTEIQEEGISIVVDTEMPQGAAIKSVQSPSHPITVSIGKVSTDTDVSSDLSLRKASATLSQNSCLLEKDFIIGIAATNIGEPCAFVELHPTIPHQRALMTTLVPKFNLPSEKHEIVFICDRSGSMHSHIPNLISTLRIFLKSLPIGIEFNICSFGSEYRFLWPKSRIYDEGSLQEAEEYVDSFAADYGGTEMYRPMAATFAQRNKATNLEVFLLTDGAISDQDRLFALINENMRENGNKIRAFSLGIGSGASTSLVEGIARAGNGFAQTVQDNEKMEKKVVRMLKGALSPHINKYSLSVKYEAGDVEDDDGFVLIESVMDSLHLDVVERNSDPTTAEEAPTISLFGRNADCDTATGDRSGNSGDEFAHLPVVPSLRYLQTPSKIPALYPFNRTTVYVLFSDSTPQKTIKSIILNGNSQHGPLSLEIPVAVLPTGSTTIHQLAARKEIIELDEGRGWLASAEGNDGTLLSEDYGDDLPELQKREAVRLGETFQVTGKWTSFVAVEEPLHGESSSPKRHGEQVNSSSGHGDEPQVQLVTRSVINHQALLGLAGPHDEDLIDYSDEECDISCSPSSDVESETNPPARRSVRRNRPAHLFDIEAEVDDEDEAEDEDDSRPEPKNKRLKLSSPEVDLSNKLQALVSLQSFAGNWLWSTSLEKVLELTYEDVLKWEIPPMVAAHTIMEDILATVCAITFLKKKFGPDKESWEMLVGKAESWLQGQIGDDIDSLKKGVSTRF</sequence>
<evidence type="ECO:0000259" key="2">
    <source>
        <dbReference type="PROSITE" id="PS50234"/>
    </source>
</evidence>
<proteinExistence type="predicted"/>
<dbReference type="PANTHER" id="PTHR45737">
    <property type="entry name" value="VON WILLEBRAND FACTOR A DOMAIN-CONTAINING PROTEIN 5A"/>
    <property type="match status" value="1"/>
</dbReference>
<evidence type="ECO:0000313" key="5">
    <source>
        <dbReference type="Proteomes" id="UP000766486"/>
    </source>
</evidence>
<feature type="compositionally biased region" description="Polar residues" evidence="1">
    <location>
        <begin position="743"/>
        <end position="754"/>
    </location>
</feature>
<dbReference type="Pfam" id="PF08487">
    <property type="entry name" value="VIT"/>
    <property type="match status" value="1"/>
</dbReference>
<feature type="compositionally biased region" description="Acidic residues" evidence="1">
    <location>
        <begin position="772"/>
        <end position="788"/>
    </location>
</feature>
<feature type="region of interest" description="Disordered" evidence="1">
    <location>
        <begin position="680"/>
        <end position="704"/>
    </location>
</feature>
<feature type="domain" description="VWFA" evidence="2">
    <location>
        <begin position="288"/>
        <end position="458"/>
    </location>
</feature>
<dbReference type="InterPro" id="IPR013694">
    <property type="entry name" value="VIT"/>
</dbReference>
<dbReference type="PANTHER" id="PTHR45737:SF6">
    <property type="entry name" value="VON WILLEBRAND FACTOR A DOMAIN-CONTAINING PROTEIN 5A"/>
    <property type="match status" value="1"/>
</dbReference>
<dbReference type="Pfam" id="PF13768">
    <property type="entry name" value="VWA_3"/>
    <property type="match status" value="1"/>
</dbReference>
<evidence type="ECO:0000256" key="1">
    <source>
        <dbReference type="SAM" id="MobiDB-lite"/>
    </source>
</evidence>
<dbReference type="InterPro" id="IPR036465">
    <property type="entry name" value="vWFA_dom_sf"/>
</dbReference>
<evidence type="ECO:0000259" key="3">
    <source>
        <dbReference type="PROSITE" id="PS51468"/>
    </source>
</evidence>
<dbReference type="Gene3D" id="3.40.50.410">
    <property type="entry name" value="von Willebrand factor, type A domain"/>
    <property type="match status" value="1"/>
</dbReference>
<dbReference type="SMART" id="SM00609">
    <property type="entry name" value="VIT"/>
    <property type="match status" value="1"/>
</dbReference>